<evidence type="ECO:0000313" key="22">
    <source>
        <dbReference type="EMBL" id="CAG7559558.1"/>
    </source>
</evidence>
<comment type="caution">
    <text evidence="22">The sequence shown here is derived from an EMBL/GenBank/DDBJ whole genome shotgun (WGS) entry which is preliminary data.</text>
</comment>
<protein>
    <recommendedName>
        <fullName evidence="5">Mitochondrial intermembrane space import and assembly protein 40</fullName>
    </recommendedName>
    <alternativeName>
        <fullName evidence="20">Mitochondrial import inner membrane translocase TIM40</fullName>
    </alternativeName>
</protein>
<evidence type="ECO:0000256" key="12">
    <source>
        <dbReference type="ARBA" id="ARBA00022989"/>
    </source>
</evidence>
<keyword evidence="9" id="KW-0653">Protein transport</keyword>
<dbReference type="PANTHER" id="PTHR21622">
    <property type="entry name" value="COILED-COIL-HELIX-COILED-COIL-HELIX DOMAIN CONTAINING 4"/>
    <property type="match status" value="1"/>
</dbReference>
<name>A0A8J2J0P6_FUSEQ</name>
<evidence type="ECO:0000256" key="16">
    <source>
        <dbReference type="ARBA" id="ARBA00023136"/>
    </source>
</evidence>
<evidence type="ECO:0000256" key="6">
    <source>
        <dbReference type="ARBA" id="ARBA00022448"/>
    </source>
</evidence>
<keyword evidence="10" id="KW-0809">Transit peptide</keyword>
<comment type="cofactor">
    <cofactor evidence="2">
        <name>Cu(2+)</name>
        <dbReference type="ChEBI" id="CHEBI:29036"/>
    </cofactor>
</comment>
<evidence type="ECO:0000256" key="11">
    <source>
        <dbReference type="ARBA" id="ARBA00022968"/>
    </source>
</evidence>
<feature type="compositionally biased region" description="Polar residues" evidence="21">
    <location>
        <begin position="105"/>
        <end position="119"/>
    </location>
</feature>
<evidence type="ECO:0000256" key="15">
    <source>
        <dbReference type="ARBA" id="ARBA00023128"/>
    </source>
</evidence>
<evidence type="ECO:0000256" key="18">
    <source>
        <dbReference type="ARBA" id="ARBA00023284"/>
    </source>
</evidence>
<evidence type="ECO:0000256" key="7">
    <source>
        <dbReference type="ARBA" id="ARBA00022692"/>
    </source>
</evidence>
<feature type="compositionally biased region" description="Basic and acidic residues" evidence="21">
    <location>
        <begin position="95"/>
        <end position="104"/>
    </location>
</feature>
<dbReference type="PANTHER" id="PTHR21622:SF0">
    <property type="entry name" value="COILED-COIL-HELIX-COILED-COIL-HELIX DOMAIN CONTAINING 4"/>
    <property type="match status" value="1"/>
</dbReference>
<accession>A0A8J2J0P6</accession>
<comment type="function">
    <text evidence="19">Required for the import and folding of small cysteine-containing proteins (small Tim) in the mitochondrial intermembrane space (IMS). Forms a redox cycle with ERV1 that involves a disulfide relay system. Precursor proteins to be imported into the IMS are translocated in their reduced form into the mitochondria. The oxidized form of MIA40 forms a transient intermolecular disulfide bridge with the reduced precursor protein, resulting in oxidation of the precursor protein that now contains an intramolecular disulfide bond and is able to undergo folding in the IMS.</text>
</comment>
<evidence type="ECO:0000256" key="14">
    <source>
        <dbReference type="ARBA" id="ARBA00023010"/>
    </source>
</evidence>
<evidence type="ECO:0000256" key="3">
    <source>
        <dbReference type="ARBA" id="ARBA00004164"/>
    </source>
</evidence>
<keyword evidence="6" id="KW-0813">Transport</keyword>
<sequence>MYRNTMRSATRPVIASLRSSTLRAAPRRFASTAPADKPRTLKGSLARLGLAFGAVYYYNTSPIFADEALSKTVPAPAAFSDDDLPTVDSIVEEKRKQIKAKSENSSKTPEPQQSNNQAAATDGSPAALEEEAGQQGAFNPETGEINWDCPCLGGMAHGPCGEEFKTAFSCFVFSEEEPKGMDCIEKFQGMQECFKKYPEIYGAELADDEEGAPTPDFGDEQPSGAPTTAEFKSDGAPAREFGEKAAADTTKDSQKPAAEPKQPSKTTSTSSKPTKKSTGGAPTTAEFKSDGAPAREFGEKAAADTTDATHFNKLSEDSSAAADTDRQAPPRYTTSEAESQSIASGSRMVQDVAIPVEEPVNQKYWQDMHKTKVPKKDVAVEPVQAHDATAANEEIKVIEKQKKAEKKQ</sequence>
<reference evidence="22" key="1">
    <citation type="submission" date="2021-05" db="EMBL/GenBank/DDBJ databases">
        <authorList>
            <person name="Khan N."/>
        </authorList>
    </citation>
    <scope>NUCLEOTIDE SEQUENCE</scope>
</reference>
<feature type="compositionally biased region" description="Polar residues" evidence="21">
    <location>
        <begin position="332"/>
        <end position="344"/>
    </location>
</feature>
<feature type="region of interest" description="Disordered" evidence="21">
    <location>
        <begin position="95"/>
        <end position="141"/>
    </location>
</feature>
<comment type="subcellular location">
    <subcellularLocation>
        <location evidence="3">Mitochondrion inner membrane</location>
        <topology evidence="3">Single-pass type II membrane protein</topology>
        <orientation evidence="3">Intermembrane side</orientation>
    </subcellularLocation>
</comment>
<feature type="compositionally biased region" description="Basic and acidic residues" evidence="21">
    <location>
        <begin position="240"/>
        <end position="254"/>
    </location>
</feature>
<keyword evidence="12" id="KW-1133">Transmembrane helix</keyword>
<dbReference type="InterPro" id="IPR039289">
    <property type="entry name" value="CHCHD4"/>
</dbReference>
<keyword evidence="15" id="KW-0496">Mitochondrion</keyword>
<evidence type="ECO:0000256" key="4">
    <source>
        <dbReference type="ARBA" id="ARBA00011245"/>
    </source>
</evidence>
<feature type="compositionally biased region" description="Low complexity" evidence="21">
    <location>
        <begin position="260"/>
        <end position="278"/>
    </location>
</feature>
<dbReference type="Proteomes" id="UP000693738">
    <property type="component" value="Unassembled WGS sequence"/>
</dbReference>
<keyword evidence="8" id="KW-0999">Mitochondrion inner membrane</keyword>
<dbReference type="GO" id="GO:0005743">
    <property type="term" value="C:mitochondrial inner membrane"/>
    <property type="evidence" value="ECO:0007669"/>
    <property type="project" value="UniProtKB-SubCell"/>
</dbReference>
<evidence type="ECO:0000256" key="1">
    <source>
        <dbReference type="ARBA" id="ARBA00001947"/>
    </source>
</evidence>
<keyword evidence="18" id="KW-0676">Redox-active center</keyword>
<evidence type="ECO:0000256" key="5">
    <source>
        <dbReference type="ARBA" id="ARBA00013714"/>
    </source>
</evidence>
<comment type="cofactor">
    <cofactor evidence="1">
        <name>Zn(2+)</name>
        <dbReference type="ChEBI" id="CHEBI:29105"/>
    </cofactor>
</comment>
<dbReference type="EMBL" id="CAJSTJ010000129">
    <property type="protein sequence ID" value="CAG7559558.1"/>
    <property type="molecule type" value="Genomic_DNA"/>
</dbReference>
<keyword evidence="13" id="KW-0560">Oxidoreductase</keyword>
<dbReference type="GO" id="GO:0005758">
    <property type="term" value="C:mitochondrial intermembrane space"/>
    <property type="evidence" value="ECO:0007669"/>
    <property type="project" value="TreeGrafter"/>
</dbReference>
<gene>
    <name evidence="22" type="ORF">FEQUK3_LOCUS5290</name>
</gene>
<keyword evidence="11" id="KW-0735">Signal-anchor</keyword>
<evidence type="ECO:0000256" key="19">
    <source>
        <dbReference type="ARBA" id="ARBA00024980"/>
    </source>
</evidence>
<dbReference type="PROSITE" id="PS51808">
    <property type="entry name" value="CHCH"/>
    <property type="match status" value="1"/>
</dbReference>
<dbReference type="FunFam" id="1.10.287.2900:FF:000002">
    <property type="entry name" value="Mitochondrial intermembrane space import and assembly protein"/>
    <property type="match status" value="1"/>
</dbReference>
<keyword evidence="7" id="KW-0812">Transmembrane</keyword>
<evidence type="ECO:0000256" key="9">
    <source>
        <dbReference type="ARBA" id="ARBA00022927"/>
    </source>
</evidence>
<keyword evidence="16" id="KW-0472">Membrane</keyword>
<evidence type="ECO:0000256" key="8">
    <source>
        <dbReference type="ARBA" id="ARBA00022792"/>
    </source>
</evidence>
<evidence type="ECO:0000256" key="13">
    <source>
        <dbReference type="ARBA" id="ARBA00023002"/>
    </source>
</evidence>
<comment type="subunit">
    <text evidence="4">Monomer.</text>
</comment>
<evidence type="ECO:0000256" key="2">
    <source>
        <dbReference type="ARBA" id="ARBA00001973"/>
    </source>
</evidence>
<evidence type="ECO:0000256" key="17">
    <source>
        <dbReference type="ARBA" id="ARBA00023157"/>
    </source>
</evidence>
<feature type="region of interest" description="Disordered" evidence="21">
    <location>
        <begin position="204"/>
        <end position="348"/>
    </location>
</feature>
<evidence type="ECO:0000256" key="10">
    <source>
        <dbReference type="ARBA" id="ARBA00022946"/>
    </source>
</evidence>
<evidence type="ECO:0000256" key="21">
    <source>
        <dbReference type="SAM" id="MobiDB-lite"/>
    </source>
</evidence>
<dbReference type="AlphaFoldDB" id="A0A8J2J0P6"/>
<dbReference type="GO" id="GO:0045041">
    <property type="term" value="P:protein import into mitochondrial intermembrane space"/>
    <property type="evidence" value="ECO:0007669"/>
    <property type="project" value="InterPro"/>
</dbReference>
<evidence type="ECO:0000313" key="23">
    <source>
        <dbReference type="Proteomes" id="UP000693738"/>
    </source>
</evidence>
<evidence type="ECO:0000256" key="20">
    <source>
        <dbReference type="ARBA" id="ARBA00033150"/>
    </source>
</evidence>
<keyword evidence="14" id="KW-0811">Translocation</keyword>
<keyword evidence="17" id="KW-1015">Disulfide bond</keyword>
<organism evidence="22 23">
    <name type="scientific">Fusarium equiseti</name>
    <name type="common">Fusarium scirpi</name>
    <dbReference type="NCBI Taxonomy" id="61235"/>
    <lineage>
        <taxon>Eukaryota</taxon>
        <taxon>Fungi</taxon>
        <taxon>Dikarya</taxon>
        <taxon>Ascomycota</taxon>
        <taxon>Pezizomycotina</taxon>
        <taxon>Sordariomycetes</taxon>
        <taxon>Hypocreomycetidae</taxon>
        <taxon>Hypocreales</taxon>
        <taxon>Nectriaceae</taxon>
        <taxon>Fusarium</taxon>
        <taxon>Fusarium incarnatum-equiseti species complex</taxon>
    </lineage>
</organism>
<proteinExistence type="predicted"/>
<dbReference type="GO" id="GO:0015035">
    <property type="term" value="F:protein-disulfide reductase activity"/>
    <property type="evidence" value="ECO:0007669"/>
    <property type="project" value="InterPro"/>
</dbReference>